<evidence type="ECO:0000313" key="2">
    <source>
        <dbReference type="EMBL" id="MFC4006161.1"/>
    </source>
</evidence>
<dbReference type="InterPro" id="IPR050490">
    <property type="entry name" value="Bact_solute-bd_prot1"/>
</dbReference>
<gene>
    <name evidence="2" type="ORF">ACFOY2_02935</name>
</gene>
<dbReference type="EMBL" id="JBHSBI010000001">
    <property type="protein sequence ID" value="MFC4006161.1"/>
    <property type="molecule type" value="Genomic_DNA"/>
</dbReference>
<dbReference type="Proteomes" id="UP001595851">
    <property type="component" value="Unassembled WGS sequence"/>
</dbReference>
<reference evidence="3" key="1">
    <citation type="journal article" date="2019" name="Int. J. Syst. Evol. Microbiol.">
        <title>The Global Catalogue of Microorganisms (GCM) 10K type strain sequencing project: providing services to taxonomists for standard genome sequencing and annotation.</title>
        <authorList>
            <consortium name="The Broad Institute Genomics Platform"/>
            <consortium name="The Broad Institute Genome Sequencing Center for Infectious Disease"/>
            <person name="Wu L."/>
            <person name="Ma J."/>
        </authorList>
    </citation>
    <scope>NUCLEOTIDE SEQUENCE [LARGE SCALE GENOMIC DNA]</scope>
    <source>
        <strain evidence="3">TBRC 1276</strain>
    </source>
</reference>
<keyword evidence="3" id="KW-1185">Reference proteome</keyword>
<evidence type="ECO:0000313" key="3">
    <source>
        <dbReference type="Proteomes" id="UP001595851"/>
    </source>
</evidence>
<dbReference type="Pfam" id="PF01547">
    <property type="entry name" value="SBP_bac_1"/>
    <property type="match status" value="1"/>
</dbReference>
<dbReference type="RefSeq" id="WP_379526317.1">
    <property type="nucleotide sequence ID" value="NZ_JBHSBI010000001.1"/>
</dbReference>
<dbReference type="PANTHER" id="PTHR43649">
    <property type="entry name" value="ARABINOSE-BINDING PROTEIN-RELATED"/>
    <property type="match status" value="1"/>
</dbReference>
<dbReference type="PANTHER" id="PTHR43649:SF30">
    <property type="entry name" value="ABC TRANSPORTER SUBSTRATE-BINDING PROTEIN"/>
    <property type="match status" value="1"/>
</dbReference>
<comment type="caution">
    <text evidence="2">The sequence shown here is derived from an EMBL/GenBank/DDBJ whole genome shotgun (WGS) entry which is preliminary data.</text>
</comment>
<evidence type="ECO:0000256" key="1">
    <source>
        <dbReference type="SAM" id="SignalP"/>
    </source>
</evidence>
<sequence length="426" mass="46004">MKKCLALASLLTVLAAGCGSGGGGGGDTASNTLRFVGPEDPKTFQPVIDGFQAKNPGAKVAYTQIPFDQLNATLQQRLAAKDDTIDVYTVDQPRVAALATRGFLADLSDWKDRVKQAVLPAQYDVNEHNGKLWSVPIWTSDQFLFYNKTLLKKAGVSPPSSDPAKRWTWEQTIEAGKKAQGEGGAQWAFIPEQIEQYYQLQSLAESLGGGSGITGQDMLTPALTTDGWVKAMTWYHSLFDGKLAPRGVGSFQTSPLFTEGKAAFFAGGPWDVGGFAAAKDLDWGVAPYPYFAGGKQVTPTGSWSWGINPASENQQLARKFLEYAALDPEGNLLTTKATTIIPSNRAAFEKYVPTLDALAGDKSKGVGAIMTYDAEHTAVARPRSVGYIQFEDVMTKAFADIRNGADPRSRLQQATQEITTAWAQLR</sequence>
<feature type="chain" id="PRO_5046202241" evidence="1">
    <location>
        <begin position="19"/>
        <end position="426"/>
    </location>
</feature>
<protein>
    <submittedName>
        <fullName evidence="2">ABC transporter substrate-binding protein</fullName>
    </submittedName>
</protein>
<dbReference type="Gene3D" id="3.40.190.10">
    <property type="entry name" value="Periplasmic binding protein-like II"/>
    <property type="match status" value="1"/>
</dbReference>
<proteinExistence type="predicted"/>
<keyword evidence="1" id="KW-0732">Signal</keyword>
<name>A0ABV8G0U5_9ACTN</name>
<feature type="signal peptide" evidence="1">
    <location>
        <begin position="1"/>
        <end position="18"/>
    </location>
</feature>
<dbReference type="SUPFAM" id="SSF53850">
    <property type="entry name" value="Periplasmic binding protein-like II"/>
    <property type="match status" value="1"/>
</dbReference>
<dbReference type="PROSITE" id="PS51257">
    <property type="entry name" value="PROKAR_LIPOPROTEIN"/>
    <property type="match status" value="1"/>
</dbReference>
<dbReference type="InterPro" id="IPR006059">
    <property type="entry name" value="SBP"/>
</dbReference>
<dbReference type="CDD" id="cd13585">
    <property type="entry name" value="PBP2_TMBP_like"/>
    <property type="match status" value="1"/>
</dbReference>
<accession>A0ABV8G0U5</accession>
<organism evidence="2 3">
    <name type="scientific">Nonomuraea purpurea</name>
    <dbReference type="NCBI Taxonomy" id="1849276"/>
    <lineage>
        <taxon>Bacteria</taxon>
        <taxon>Bacillati</taxon>
        <taxon>Actinomycetota</taxon>
        <taxon>Actinomycetes</taxon>
        <taxon>Streptosporangiales</taxon>
        <taxon>Streptosporangiaceae</taxon>
        <taxon>Nonomuraea</taxon>
    </lineage>
</organism>